<dbReference type="PANTHER" id="PTHR35103:SF1">
    <property type="entry name" value="OS06G0115700 PROTEIN"/>
    <property type="match status" value="1"/>
</dbReference>
<feature type="region of interest" description="Disordered" evidence="1">
    <location>
        <begin position="86"/>
        <end position="111"/>
    </location>
</feature>
<proteinExistence type="predicted"/>
<keyword evidence="3" id="KW-1185">Reference proteome</keyword>
<evidence type="ECO:0000313" key="2">
    <source>
        <dbReference type="EMBL" id="CAA7050156.1"/>
    </source>
</evidence>
<sequence>MMAPVKKHLAIRPVEFYGNGLPRPYVFDSPQFNSHRVDPPLSALDPLLSWARDAHWTMGGLNFTRLRLQGRIEGNCNKLRAQLEKSTPVKLESGHSEKKKKRSGYDSPPAAPIAVKRRRFIDLNDEDDEEEIGSEDEGVARIRRKLSDDFDRVAVESKSIPVKVNKKPIEPVSIGKRLESVAKRLKEKKKTQKVEETTSLTRTSPRLANRRSS</sequence>
<dbReference type="EMBL" id="CACVBM020001440">
    <property type="protein sequence ID" value="CAA7050156.1"/>
    <property type="molecule type" value="Genomic_DNA"/>
</dbReference>
<dbReference type="OrthoDB" id="1723663at2759"/>
<comment type="caution">
    <text evidence="2">The sequence shown here is derived from an EMBL/GenBank/DDBJ whole genome shotgun (WGS) entry which is preliminary data.</text>
</comment>
<reference evidence="2" key="1">
    <citation type="submission" date="2020-01" db="EMBL/GenBank/DDBJ databases">
        <authorList>
            <person name="Mishra B."/>
        </authorList>
    </citation>
    <scope>NUCLEOTIDE SEQUENCE [LARGE SCALE GENOMIC DNA]</scope>
</reference>
<accession>A0A6D2KRR9</accession>
<dbReference type="AlphaFoldDB" id="A0A6D2KRR9"/>
<evidence type="ECO:0000313" key="3">
    <source>
        <dbReference type="Proteomes" id="UP000467841"/>
    </source>
</evidence>
<evidence type="ECO:0000256" key="1">
    <source>
        <dbReference type="SAM" id="MobiDB-lite"/>
    </source>
</evidence>
<protein>
    <submittedName>
        <fullName evidence="2">Uncharacterized protein</fullName>
    </submittedName>
</protein>
<gene>
    <name evidence="2" type="ORF">MERR_LOCUS37391</name>
</gene>
<dbReference type="PANTHER" id="PTHR35103">
    <property type="entry name" value="OS06G0115700 PROTEIN"/>
    <property type="match status" value="1"/>
</dbReference>
<dbReference type="Proteomes" id="UP000467841">
    <property type="component" value="Unassembled WGS sequence"/>
</dbReference>
<name>A0A6D2KRR9_9BRAS</name>
<organism evidence="2 3">
    <name type="scientific">Microthlaspi erraticum</name>
    <dbReference type="NCBI Taxonomy" id="1685480"/>
    <lineage>
        <taxon>Eukaryota</taxon>
        <taxon>Viridiplantae</taxon>
        <taxon>Streptophyta</taxon>
        <taxon>Embryophyta</taxon>
        <taxon>Tracheophyta</taxon>
        <taxon>Spermatophyta</taxon>
        <taxon>Magnoliopsida</taxon>
        <taxon>eudicotyledons</taxon>
        <taxon>Gunneridae</taxon>
        <taxon>Pentapetalae</taxon>
        <taxon>rosids</taxon>
        <taxon>malvids</taxon>
        <taxon>Brassicales</taxon>
        <taxon>Brassicaceae</taxon>
        <taxon>Coluteocarpeae</taxon>
        <taxon>Microthlaspi</taxon>
    </lineage>
</organism>
<feature type="region of interest" description="Disordered" evidence="1">
    <location>
        <begin position="184"/>
        <end position="213"/>
    </location>
</feature>